<protein>
    <submittedName>
        <fullName evidence="3">Uncharacterized protein</fullName>
    </submittedName>
</protein>
<organism evidence="3 4">
    <name type="scientific">Lichtheimia corymbifera JMRC:FSU:9682</name>
    <dbReference type="NCBI Taxonomy" id="1263082"/>
    <lineage>
        <taxon>Eukaryota</taxon>
        <taxon>Fungi</taxon>
        <taxon>Fungi incertae sedis</taxon>
        <taxon>Mucoromycota</taxon>
        <taxon>Mucoromycotina</taxon>
        <taxon>Mucoromycetes</taxon>
        <taxon>Mucorales</taxon>
        <taxon>Lichtheimiaceae</taxon>
        <taxon>Lichtheimia</taxon>
    </lineage>
</organism>
<sequence>MEQASTSSRLPPSSRSSCCCGRDDCHARARWQDDIDELKNDARAVADIAQELLKENEQHVKTLETLNAKIDAYKSYTHELTLSLELAAKTCRRLDQQLSEKSTQLQQVEARFERVNAKNKDLKHELKTKSAKVRDMQLFVQDTVCESVTREEVLREKLKAAEGKDFKHVLKTKSAGVRDKQNKIGEASARKVELHGKLKAAEDKDLKQDLKTKSAEVRDMQNTIGEDADREAMLRGKLKAAEDKDSKHDLKTKSAELKAAEIKLIASEDKLRVAEHKLEVAEKIIAKGKQINQNPGKQYAVCTTLDGFEADQVIIPRKAASTNTNEALLHRNPKTAETFFQSNPKVCSSTQPHPLSNVIHKPHPPSTVIQDKHPHPPFMQQQPPPEQWIPNNSHLDDFPPPFTLPKKFAMPFPFP</sequence>
<keyword evidence="4" id="KW-1185">Reference proteome</keyword>
<dbReference type="AlphaFoldDB" id="A0A068RVH3"/>
<evidence type="ECO:0000313" key="4">
    <source>
        <dbReference type="Proteomes" id="UP000027586"/>
    </source>
</evidence>
<keyword evidence="1" id="KW-0175">Coiled coil</keyword>
<gene>
    <name evidence="3" type="ORF">LCOR_04940.1</name>
</gene>
<evidence type="ECO:0000313" key="3">
    <source>
        <dbReference type="EMBL" id="CDH53602.1"/>
    </source>
</evidence>
<feature type="compositionally biased region" description="Low complexity" evidence="2">
    <location>
        <begin position="1"/>
        <end position="16"/>
    </location>
</feature>
<proteinExistence type="predicted"/>
<name>A0A068RVH3_9FUNG</name>
<reference evidence="3" key="1">
    <citation type="submission" date="2013-08" db="EMBL/GenBank/DDBJ databases">
        <title>Gene expansion shapes genome architecture in the human pathogen Lichtheimia corymbifera: an evolutionary genomics analysis in the ancient terrestrial Mucorales (Mucoromycotina).</title>
        <authorList>
            <person name="Schwartze V.U."/>
            <person name="Winter S."/>
            <person name="Shelest E."/>
            <person name="Marcet-Houben M."/>
            <person name="Horn F."/>
            <person name="Wehner S."/>
            <person name="Hoffmann K."/>
            <person name="Riege K."/>
            <person name="Sammeth M."/>
            <person name="Nowrousian M."/>
            <person name="Valiante V."/>
            <person name="Linde J."/>
            <person name="Jacobsen I.D."/>
            <person name="Marz M."/>
            <person name="Brakhage A.A."/>
            <person name="Gabaldon T."/>
            <person name="Bocker S."/>
            <person name="Voigt K."/>
        </authorList>
    </citation>
    <scope>NUCLEOTIDE SEQUENCE [LARGE SCALE GENOMIC DNA]</scope>
    <source>
        <strain evidence="3">FSU 9682</strain>
    </source>
</reference>
<comment type="caution">
    <text evidence="3">The sequence shown here is derived from an EMBL/GenBank/DDBJ whole genome shotgun (WGS) entry which is preliminary data.</text>
</comment>
<accession>A0A068RVH3</accession>
<feature type="coiled-coil region" evidence="1">
    <location>
        <begin position="35"/>
        <end position="132"/>
    </location>
</feature>
<feature type="region of interest" description="Disordered" evidence="2">
    <location>
        <begin position="378"/>
        <end position="402"/>
    </location>
</feature>
<evidence type="ECO:0000256" key="2">
    <source>
        <dbReference type="SAM" id="MobiDB-lite"/>
    </source>
</evidence>
<feature type="region of interest" description="Disordered" evidence="2">
    <location>
        <begin position="1"/>
        <end position="20"/>
    </location>
</feature>
<dbReference type="VEuPathDB" id="FungiDB:LCOR_04940.1"/>
<dbReference type="EMBL" id="CBTN010000018">
    <property type="protein sequence ID" value="CDH53602.1"/>
    <property type="molecule type" value="Genomic_DNA"/>
</dbReference>
<feature type="coiled-coil region" evidence="1">
    <location>
        <begin position="250"/>
        <end position="277"/>
    </location>
</feature>
<dbReference type="Proteomes" id="UP000027586">
    <property type="component" value="Unassembled WGS sequence"/>
</dbReference>
<evidence type="ECO:0000256" key="1">
    <source>
        <dbReference type="SAM" id="Coils"/>
    </source>
</evidence>